<reference evidence="1 2" key="1">
    <citation type="submission" date="2018-11" db="EMBL/GenBank/DDBJ databases">
        <title>Phylogenetic determinants of toxin gene distribution in genomes of Brevibacillus laterosporus.</title>
        <authorList>
            <person name="Glare T.R."/>
            <person name="Durrant A."/>
            <person name="Berry C."/>
            <person name="Palma L."/>
            <person name="Ormskirk M."/>
            <person name="Cox M.O."/>
        </authorList>
    </citation>
    <scope>NUCLEOTIDE SEQUENCE [LARGE SCALE GENOMIC DNA]</scope>
    <source>
        <strain evidence="1 2">1821L</strain>
    </source>
</reference>
<dbReference type="EMBL" id="CP033464">
    <property type="protein sequence ID" value="QDX93649.1"/>
    <property type="molecule type" value="Genomic_DNA"/>
</dbReference>
<evidence type="ECO:0000313" key="1">
    <source>
        <dbReference type="EMBL" id="QDX93649.1"/>
    </source>
</evidence>
<proteinExistence type="predicted"/>
<dbReference type="Proteomes" id="UP000319432">
    <property type="component" value="Chromosome"/>
</dbReference>
<sequence length="303" mass="32382">MSSQRTSNLSLHVWSGQDMFSRQEFNDNFKRIDELKAQDIALESGSFTERTVKDALEGLKSGASDVKQKVASAITGKGVLASPTDTGPQLAAKITQIPSGTNTSDATATASDILSGKTAYVKGVKVTGNIVNRGSGETITPGTSAITRQAGYYSGNITVAGDSNLTPSNIAKGKSIFNVVGTLDVGKKWATGRQRPSESLGPNGSTYFFRIEVSNLEFTPSLVTVRIRLRLRWSNIQGTVAEYELPVIYSNGTFVTTGYESGGSVKVNTYTNPSEITQKGFVVVVTSSQNATEILEATWHAFE</sequence>
<evidence type="ECO:0000313" key="2">
    <source>
        <dbReference type="Proteomes" id="UP000319432"/>
    </source>
</evidence>
<gene>
    <name evidence="1" type="ORF">EEL30_15890</name>
</gene>
<dbReference type="OrthoDB" id="2667186at2"/>
<name>A0A518V9L3_BRELA</name>
<accession>A0A518V9L3</accession>
<dbReference type="AlphaFoldDB" id="A0A518V9L3"/>
<keyword evidence="2" id="KW-1185">Reference proteome</keyword>
<evidence type="ECO:0008006" key="3">
    <source>
        <dbReference type="Google" id="ProtNLM"/>
    </source>
</evidence>
<organism evidence="1 2">
    <name type="scientific">Brevibacillus laterosporus</name>
    <name type="common">Bacillus laterosporus</name>
    <dbReference type="NCBI Taxonomy" id="1465"/>
    <lineage>
        <taxon>Bacteria</taxon>
        <taxon>Bacillati</taxon>
        <taxon>Bacillota</taxon>
        <taxon>Bacilli</taxon>
        <taxon>Bacillales</taxon>
        <taxon>Paenibacillaceae</taxon>
        <taxon>Brevibacillus</taxon>
    </lineage>
</organism>
<protein>
    <recommendedName>
        <fullName evidence="3">Tail fiber protein</fullName>
    </recommendedName>
</protein>